<feature type="domain" description="D-isomer specific 2-hydroxyacid dehydrogenase catalytic" evidence="4">
    <location>
        <begin position="5"/>
        <end position="320"/>
    </location>
</feature>
<dbReference type="PANTHER" id="PTHR10996">
    <property type="entry name" value="2-HYDROXYACID DEHYDROGENASE-RELATED"/>
    <property type="match status" value="1"/>
</dbReference>
<dbReference type="Gene3D" id="3.40.50.720">
    <property type="entry name" value="NAD(P)-binding Rossmann-like Domain"/>
    <property type="match status" value="2"/>
</dbReference>
<dbReference type="EMBL" id="FOXD01000001">
    <property type="protein sequence ID" value="SFO94361.1"/>
    <property type="molecule type" value="Genomic_DNA"/>
</dbReference>
<feature type="domain" description="D-isomer specific 2-hydroxyacid dehydrogenase NAD-binding" evidence="5">
    <location>
        <begin position="110"/>
        <end position="288"/>
    </location>
</feature>
<proteinExistence type="inferred from homology"/>
<keyword evidence="2 3" id="KW-0560">Oxidoreductase</keyword>
<dbReference type="InterPro" id="IPR029753">
    <property type="entry name" value="D-isomer_DH_CS"/>
</dbReference>
<dbReference type="InterPro" id="IPR029752">
    <property type="entry name" value="D-isomer_DH_CS1"/>
</dbReference>
<evidence type="ECO:0000313" key="6">
    <source>
        <dbReference type="EMBL" id="SFO94361.1"/>
    </source>
</evidence>
<dbReference type="PROSITE" id="PS00671">
    <property type="entry name" value="D_2_HYDROXYACID_DH_3"/>
    <property type="match status" value="1"/>
</dbReference>
<dbReference type="Pfam" id="PF02826">
    <property type="entry name" value="2-Hacid_dh_C"/>
    <property type="match status" value="1"/>
</dbReference>
<dbReference type="OrthoDB" id="9805416at2"/>
<dbReference type="GO" id="GO:0016618">
    <property type="term" value="F:hydroxypyruvate reductase [NAD(P)H] activity"/>
    <property type="evidence" value="ECO:0007669"/>
    <property type="project" value="TreeGrafter"/>
</dbReference>
<name>A0A1I5LCC1_9BACI</name>
<dbReference type="GO" id="GO:0005829">
    <property type="term" value="C:cytosol"/>
    <property type="evidence" value="ECO:0007669"/>
    <property type="project" value="TreeGrafter"/>
</dbReference>
<evidence type="ECO:0000259" key="4">
    <source>
        <dbReference type="Pfam" id="PF00389"/>
    </source>
</evidence>
<dbReference type="InterPro" id="IPR036291">
    <property type="entry name" value="NAD(P)-bd_dom_sf"/>
</dbReference>
<dbReference type="InterPro" id="IPR006140">
    <property type="entry name" value="D-isomer_DH_NAD-bd"/>
</dbReference>
<dbReference type="FunFam" id="3.40.50.720:FF:000462">
    <property type="entry name" value="Glyoxylate reductase (NADP+)"/>
    <property type="match status" value="1"/>
</dbReference>
<evidence type="ECO:0000256" key="2">
    <source>
        <dbReference type="ARBA" id="ARBA00023002"/>
    </source>
</evidence>
<dbReference type="CDD" id="cd05301">
    <property type="entry name" value="GDH"/>
    <property type="match status" value="1"/>
</dbReference>
<dbReference type="SUPFAM" id="SSF51735">
    <property type="entry name" value="NAD(P)-binding Rossmann-fold domains"/>
    <property type="match status" value="1"/>
</dbReference>
<dbReference type="PROSITE" id="PS00065">
    <property type="entry name" value="D_2_HYDROXYACID_DH_1"/>
    <property type="match status" value="1"/>
</dbReference>
<dbReference type="InterPro" id="IPR006139">
    <property type="entry name" value="D-isomer_2_OHA_DH_cat_dom"/>
</dbReference>
<dbReference type="GO" id="GO:0051287">
    <property type="term" value="F:NAD binding"/>
    <property type="evidence" value="ECO:0007669"/>
    <property type="project" value="InterPro"/>
</dbReference>
<organism evidence="6 7">
    <name type="scientific">Salibacterium halotolerans</name>
    <dbReference type="NCBI Taxonomy" id="1884432"/>
    <lineage>
        <taxon>Bacteria</taxon>
        <taxon>Bacillati</taxon>
        <taxon>Bacillota</taxon>
        <taxon>Bacilli</taxon>
        <taxon>Bacillales</taxon>
        <taxon>Bacillaceae</taxon>
    </lineage>
</organism>
<evidence type="ECO:0000259" key="5">
    <source>
        <dbReference type="Pfam" id="PF02826"/>
    </source>
</evidence>
<dbReference type="SUPFAM" id="SSF52283">
    <property type="entry name" value="Formate/glycerate dehydrogenase catalytic domain-like"/>
    <property type="match status" value="1"/>
</dbReference>
<dbReference type="AlphaFoldDB" id="A0A1I5LCC1"/>
<dbReference type="InterPro" id="IPR050223">
    <property type="entry name" value="D-isomer_2-hydroxyacid_DH"/>
</dbReference>
<dbReference type="PANTHER" id="PTHR10996:SF283">
    <property type="entry name" value="GLYOXYLATE_HYDROXYPYRUVATE REDUCTASE B"/>
    <property type="match status" value="1"/>
</dbReference>
<reference evidence="7" key="1">
    <citation type="submission" date="2016-10" db="EMBL/GenBank/DDBJ databases">
        <authorList>
            <person name="Varghese N."/>
            <person name="Submissions S."/>
        </authorList>
    </citation>
    <scope>NUCLEOTIDE SEQUENCE [LARGE SCALE GENOMIC DNA]</scope>
    <source>
        <strain evidence="7">S7</strain>
    </source>
</reference>
<sequence>MRPKIYITRKIPDEALALLKQECEINMWDEEETPVPREILKKEVENIDGLFCMLTDQIDQEIMEQAPRLKVISNMAVGYNNIDVADATEKGVMVTNTPGVLTDTTADLTFALLMSAGRRLMEASDYLRSGKWQSWSPMQLTGQDIHGSVLGIIGMGRIGQAVAKRANGFNMNVIYYNRSRKPDQEQRLGLIYRDLEQLLHESDYVVVLTPYNEETHHLIGEREIDMMKSTAVLINTSRGSIIDEQALYEALNDNKIWAAGLDVFEKEPIGLDNPLLSLSNVVTLPHIGSASIKTRTKMAKLAAKDLLKGLNEEKPVHLVNVELLN</sequence>
<dbReference type="Proteomes" id="UP000198892">
    <property type="component" value="Unassembled WGS sequence"/>
</dbReference>
<gene>
    <name evidence="6" type="ORF">SAMN05518683_101172</name>
</gene>
<evidence type="ECO:0000313" key="7">
    <source>
        <dbReference type="Proteomes" id="UP000198892"/>
    </source>
</evidence>
<dbReference type="GO" id="GO:0030267">
    <property type="term" value="F:glyoxylate reductase (NADPH) activity"/>
    <property type="evidence" value="ECO:0007669"/>
    <property type="project" value="TreeGrafter"/>
</dbReference>
<evidence type="ECO:0000256" key="1">
    <source>
        <dbReference type="ARBA" id="ARBA00005854"/>
    </source>
</evidence>
<protein>
    <submittedName>
        <fullName evidence="6">Glyoxylate reductase</fullName>
    </submittedName>
</protein>
<comment type="similarity">
    <text evidence="1 3">Belongs to the D-isomer specific 2-hydroxyacid dehydrogenase family.</text>
</comment>
<dbReference type="Pfam" id="PF00389">
    <property type="entry name" value="2-Hacid_dh"/>
    <property type="match status" value="1"/>
</dbReference>
<dbReference type="RefSeq" id="WP_093334754.1">
    <property type="nucleotide sequence ID" value="NZ_FOXD01000001.1"/>
</dbReference>
<accession>A0A1I5LCC1</accession>
<keyword evidence="7" id="KW-1185">Reference proteome</keyword>
<dbReference type="STRING" id="1884432.SAMN05518683_101172"/>
<evidence type="ECO:0000256" key="3">
    <source>
        <dbReference type="RuleBase" id="RU003719"/>
    </source>
</evidence>